<gene>
    <name evidence="8" type="ORF">EBN03_05630</name>
</gene>
<dbReference type="CDD" id="cd00751">
    <property type="entry name" value="thiolase"/>
    <property type="match status" value="1"/>
</dbReference>
<dbReference type="InterPro" id="IPR020616">
    <property type="entry name" value="Thiolase_N"/>
</dbReference>
<accession>A0A3M2L8Q4</accession>
<comment type="caution">
    <text evidence="8">The sequence shown here is derived from an EMBL/GenBank/DDBJ whole genome shotgun (WGS) entry which is preliminary data.</text>
</comment>
<dbReference type="AlphaFoldDB" id="A0A3M2L8Q4"/>
<evidence type="ECO:0000313" key="9">
    <source>
        <dbReference type="Proteomes" id="UP000279275"/>
    </source>
</evidence>
<keyword evidence="9" id="KW-1185">Reference proteome</keyword>
<dbReference type="EMBL" id="RFFH01000002">
    <property type="protein sequence ID" value="RMI33947.1"/>
    <property type="molecule type" value="Genomic_DNA"/>
</dbReference>
<organism evidence="8 9">
    <name type="scientific">Nocardia stercoris</name>
    <dbReference type="NCBI Taxonomy" id="2483361"/>
    <lineage>
        <taxon>Bacteria</taxon>
        <taxon>Bacillati</taxon>
        <taxon>Actinomycetota</taxon>
        <taxon>Actinomycetes</taxon>
        <taxon>Mycobacteriales</taxon>
        <taxon>Nocardiaceae</taxon>
        <taxon>Nocardia</taxon>
    </lineage>
</organism>
<evidence type="ECO:0000313" key="8">
    <source>
        <dbReference type="EMBL" id="RMI33947.1"/>
    </source>
</evidence>
<dbReference type="EC" id="2.3.1.9" evidence="8"/>
<dbReference type="SUPFAM" id="SSF53901">
    <property type="entry name" value="Thiolase-like"/>
    <property type="match status" value="2"/>
</dbReference>
<dbReference type="NCBIfam" id="NF006740">
    <property type="entry name" value="PRK09268.1"/>
    <property type="match status" value="1"/>
</dbReference>
<dbReference type="Proteomes" id="UP000279275">
    <property type="component" value="Unassembled WGS sequence"/>
</dbReference>
<dbReference type="InterPro" id="IPR020617">
    <property type="entry name" value="Thiolase_C"/>
</dbReference>
<evidence type="ECO:0000256" key="2">
    <source>
        <dbReference type="ARBA" id="ARBA00022679"/>
    </source>
</evidence>
<evidence type="ECO:0000256" key="3">
    <source>
        <dbReference type="ARBA" id="ARBA00023315"/>
    </source>
</evidence>
<protein>
    <submittedName>
        <fullName evidence="8">Acetyl-CoA C-acetyltransferase</fullName>
        <ecNumber evidence="8">2.3.1.9</ecNumber>
    </submittedName>
</protein>
<proteinExistence type="inferred from homology"/>
<dbReference type="Pfam" id="PF02803">
    <property type="entry name" value="Thiolase_C"/>
    <property type="match status" value="1"/>
</dbReference>
<feature type="domain" description="Thiolase N-terminal" evidence="6">
    <location>
        <begin position="19"/>
        <end position="286"/>
    </location>
</feature>
<dbReference type="InterPro" id="IPR002155">
    <property type="entry name" value="Thiolase"/>
</dbReference>
<evidence type="ECO:0000256" key="4">
    <source>
        <dbReference type="PIRSR" id="PIRSR000429-1"/>
    </source>
</evidence>
<evidence type="ECO:0000256" key="1">
    <source>
        <dbReference type="ARBA" id="ARBA00010982"/>
    </source>
</evidence>
<sequence length="438" mass="46244">METATVTIDARVTKQTRPVAILGGNRIPFARSNGRYAQASNQDMFTATLNGLVSRFGLQGERLGMVVGGAVLKRVGEHGMIRESVLGSELSHYTPAHDLQLACGTGLQAIQTVADGIALGRFDSGIGGGTDTTSDAPIGVSEPLRRWLLKANQAKSNKDYVKLIGQLRPSMLGIYAPANAEPRTGLSMGESAAITAKEFGIARDAQDELAYQSHRNMAAAYDRGFFDDLITPFLGLTRDDNLRPGSTVEKLATLKPVFGVKAGDATMTAGNSTPLTDGASAVLLSTDEWAADHNLTPLAYLIDSEVAAVDYIHGPDGLLMAPTYAVPRMLARNGLTLQDFDMYEIHEAFASVVLCTLQAWESDQYCKERLGLDGALGPIDRSKLNINGSSLAAGHPFAATGGRIIAQVAKQLAENGGGRALVSICAAGGQGVVAIVER</sequence>
<dbReference type="GO" id="GO:0005829">
    <property type="term" value="C:cytosol"/>
    <property type="evidence" value="ECO:0007669"/>
    <property type="project" value="TreeGrafter"/>
</dbReference>
<keyword evidence="2 5" id="KW-0808">Transferase</keyword>
<dbReference type="Gene3D" id="3.40.47.10">
    <property type="match status" value="1"/>
</dbReference>
<evidence type="ECO:0000256" key="5">
    <source>
        <dbReference type="RuleBase" id="RU003557"/>
    </source>
</evidence>
<evidence type="ECO:0000259" key="7">
    <source>
        <dbReference type="Pfam" id="PF02803"/>
    </source>
</evidence>
<dbReference type="RefSeq" id="WP_122186873.1">
    <property type="nucleotide sequence ID" value="NZ_RFFH01000002.1"/>
</dbReference>
<feature type="active site" description="Proton acceptor" evidence="4">
    <location>
        <position position="395"/>
    </location>
</feature>
<name>A0A3M2L8Q4_9NOCA</name>
<dbReference type="PANTHER" id="PTHR42689:SF1">
    <property type="entry name" value="ACETYL-COA ACYLTRANSFERASE FADA2 (3-KETOACYL-COA THIOLASE) (BETA-KETOTHIOLASE)-RELATED"/>
    <property type="match status" value="1"/>
</dbReference>
<dbReference type="Pfam" id="PF00108">
    <property type="entry name" value="Thiolase_N"/>
    <property type="match status" value="1"/>
</dbReference>
<feature type="domain" description="Thiolase C-terminal" evidence="7">
    <location>
        <begin position="296"/>
        <end position="438"/>
    </location>
</feature>
<evidence type="ECO:0000259" key="6">
    <source>
        <dbReference type="Pfam" id="PF00108"/>
    </source>
</evidence>
<dbReference type="InterPro" id="IPR050521">
    <property type="entry name" value="3-ketoacyl-CoA_Thiolase"/>
</dbReference>
<dbReference type="InterPro" id="IPR016039">
    <property type="entry name" value="Thiolase-like"/>
</dbReference>
<feature type="active site" description="Proton acceptor" evidence="4">
    <location>
        <position position="425"/>
    </location>
</feature>
<dbReference type="PIRSF" id="PIRSF000429">
    <property type="entry name" value="Ac-CoA_Ac_transf"/>
    <property type="match status" value="1"/>
</dbReference>
<keyword evidence="3 5" id="KW-0012">Acyltransferase</keyword>
<comment type="similarity">
    <text evidence="1 5">Belongs to the thiolase-like superfamily. Thiolase family.</text>
</comment>
<dbReference type="PANTHER" id="PTHR42689">
    <property type="entry name" value="ACETYL-COA ACYLTRANSFERASE FADA2 (3-KETOACYL-COA THIOLASE) (BETA-KETOTHIOLASE)-RELATED"/>
    <property type="match status" value="1"/>
</dbReference>
<reference evidence="8 9" key="1">
    <citation type="submission" date="2018-10" db="EMBL/GenBank/DDBJ databases">
        <title>Isolation from cow dung.</title>
        <authorList>
            <person name="Ling L."/>
        </authorList>
    </citation>
    <scope>NUCLEOTIDE SEQUENCE [LARGE SCALE GENOMIC DNA]</scope>
    <source>
        <strain evidence="8 9">NEAU-LL90</strain>
    </source>
</reference>
<dbReference type="GO" id="GO:0003985">
    <property type="term" value="F:acetyl-CoA C-acetyltransferase activity"/>
    <property type="evidence" value="ECO:0007669"/>
    <property type="project" value="UniProtKB-EC"/>
</dbReference>
<dbReference type="OrthoDB" id="1402717at2"/>
<feature type="active site" description="Acyl-thioester intermediate" evidence="4">
    <location>
        <position position="103"/>
    </location>
</feature>
<dbReference type="NCBIfam" id="TIGR01930">
    <property type="entry name" value="AcCoA-C-Actrans"/>
    <property type="match status" value="1"/>
</dbReference>